<dbReference type="EMBL" id="NMUH01000059">
    <property type="protein sequence ID" value="MQL70189.1"/>
    <property type="molecule type" value="Genomic_DNA"/>
</dbReference>
<reference evidence="1" key="1">
    <citation type="submission" date="2017-07" db="EMBL/GenBank/DDBJ databases">
        <title>Taro Niue Genome Assembly and Annotation.</title>
        <authorList>
            <person name="Atibalentja N."/>
            <person name="Keating K."/>
            <person name="Fields C.J."/>
        </authorList>
    </citation>
    <scope>NUCLEOTIDE SEQUENCE</scope>
    <source>
        <strain evidence="1">Niue_2</strain>
        <tissue evidence="1">Leaf</tissue>
    </source>
</reference>
<dbReference type="Proteomes" id="UP000652761">
    <property type="component" value="Unassembled WGS sequence"/>
</dbReference>
<gene>
    <name evidence="1" type="ORF">Taro_002471</name>
</gene>
<sequence length="237" mass="26621">MAMVVRPSWKVAFDHRTLDEALSTTCRQNSEMDQYLEEKRAAQKRLAPPFQRSRLVWVLPLAQDEVSRLDAAYQSAKAVARKGLTTACVSFTVWPEDLDVNIDCRLYPVDSRKVVVYFSGYVWDSRSKTALFSPDWDLETLPPTVRTPNASNLLQLEGASGGEEASPTLGGHLCKHGDRISAEEHHLLGLAEEGFIAKLDLLRQEVDRNLVAAMFLSETSIPMLEEDIVRSDSEQEQ</sequence>
<name>A0A843TNV4_COLES</name>
<proteinExistence type="predicted"/>
<evidence type="ECO:0000313" key="1">
    <source>
        <dbReference type="EMBL" id="MQL70189.1"/>
    </source>
</evidence>
<comment type="caution">
    <text evidence="1">The sequence shown here is derived from an EMBL/GenBank/DDBJ whole genome shotgun (WGS) entry which is preliminary data.</text>
</comment>
<organism evidence="1 2">
    <name type="scientific">Colocasia esculenta</name>
    <name type="common">Wild taro</name>
    <name type="synonym">Arum esculentum</name>
    <dbReference type="NCBI Taxonomy" id="4460"/>
    <lineage>
        <taxon>Eukaryota</taxon>
        <taxon>Viridiplantae</taxon>
        <taxon>Streptophyta</taxon>
        <taxon>Embryophyta</taxon>
        <taxon>Tracheophyta</taxon>
        <taxon>Spermatophyta</taxon>
        <taxon>Magnoliopsida</taxon>
        <taxon>Liliopsida</taxon>
        <taxon>Araceae</taxon>
        <taxon>Aroideae</taxon>
        <taxon>Colocasieae</taxon>
        <taxon>Colocasia</taxon>
    </lineage>
</organism>
<protein>
    <submittedName>
        <fullName evidence="1">Uncharacterized protein</fullName>
    </submittedName>
</protein>
<keyword evidence="2" id="KW-1185">Reference proteome</keyword>
<evidence type="ECO:0000313" key="2">
    <source>
        <dbReference type="Proteomes" id="UP000652761"/>
    </source>
</evidence>
<dbReference type="AlphaFoldDB" id="A0A843TNV4"/>
<accession>A0A843TNV4</accession>